<proteinExistence type="predicted"/>
<organism evidence="2 3">
    <name type="scientific">Bacteroides luti</name>
    <dbReference type="NCBI Taxonomy" id="1297750"/>
    <lineage>
        <taxon>Bacteria</taxon>
        <taxon>Pseudomonadati</taxon>
        <taxon>Bacteroidota</taxon>
        <taxon>Bacteroidia</taxon>
        <taxon>Bacteroidales</taxon>
        <taxon>Bacteroidaceae</taxon>
        <taxon>Bacteroides</taxon>
    </lineage>
</organism>
<feature type="domain" description="Helix-turn-helix" evidence="1">
    <location>
        <begin position="23"/>
        <end position="73"/>
    </location>
</feature>
<dbReference type="AlphaFoldDB" id="A0A1M4XP40"/>
<dbReference type="STRING" id="1297750.SAMN05444405_10486"/>
<evidence type="ECO:0000259" key="1">
    <source>
        <dbReference type="Pfam" id="PF12728"/>
    </source>
</evidence>
<dbReference type="NCBIfam" id="TIGR01764">
    <property type="entry name" value="excise"/>
    <property type="match status" value="1"/>
</dbReference>
<dbReference type="Pfam" id="PF12728">
    <property type="entry name" value="HTH_17"/>
    <property type="match status" value="1"/>
</dbReference>
<sequence>MNEELMGKLDRIEKLTLLSVKNVLNIEDVSLLTGLSKGFLYKMTCRNEIPFYKPNNKNIFFDRADVESWMKRNKIASTEEIDQKANNYVVNGKKGGL</sequence>
<dbReference type="InterPro" id="IPR041657">
    <property type="entry name" value="HTH_17"/>
</dbReference>
<keyword evidence="3" id="KW-1185">Reference proteome</keyword>
<name>A0A1M4XP40_9BACE</name>
<dbReference type="SUPFAM" id="SSF46955">
    <property type="entry name" value="Putative DNA-binding domain"/>
    <property type="match status" value="1"/>
</dbReference>
<dbReference type="OrthoDB" id="597977at2"/>
<reference evidence="2 3" key="1">
    <citation type="submission" date="2016-11" db="EMBL/GenBank/DDBJ databases">
        <authorList>
            <person name="Jaros S."/>
            <person name="Januszkiewicz K."/>
            <person name="Wedrychowicz H."/>
        </authorList>
    </citation>
    <scope>NUCLEOTIDE SEQUENCE [LARGE SCALE GENOMIC DNA]</scope>
    <source>
        <strain evidence="2 3">DSM 26991</strain>
    </source>
</reference>
<dbReference type="InterPro" id="IPR010093">
    <property type="entry name" value="SinI_DNA-bd"/>
</dbReference>
<dbReference type="RefSeq" id="WP_073399811.1">
    <property type="nucleotide sequence ID" value="NZ_FQTV01000004.1"/>
</dbReference>
<protein>
    <submittedName>
        <fullName evidence="2">DNA binding domain-containing protein, excisionase family</fullName>
    </submittedName>
</protein>
<accession>A0A1M4XP40</accession>
<dbReference type="EMBL" id="FQTV01000004">
    <property type="protein sequence ID" value="SHE95136.1"/>
    <property type="molecule type" value="Genomic_DNA"/>
</dbReference>
<gene>
    <name evidence="2" type="ORF">SAMN05444405_10486</name>
</gene>
<evidence type="ECO:0000313" key="3">
    <source>
        <dbReference type="Proteomes" id="UP000184509"/>
    </source>
</evidence>
<dbReference type="Proteomes" id="UP000184509">
    <property type="component" value="Unassembled WGS sequence"/>
</dbReference>
<evidence type="ECO:0000313" key="2">
    <source>
        <dbReference type="EMBL" id="SHE95136.1"/>
    </source>
</evidence>
<dbReference type="GO" id="GO:0003677">
    <property type="term" value="F:DNA binding"/>
    <property type="evidence" value="ECO:0007669"/>
    <property type="project" value="InterPro"/>
</dbReference>
<dbReference type="InterPro" id="IPR009061">
    <property type="entry name" value="DNA-bd_dom_put_sf"/>
</dbReference>